<gene>
    <name evidence="9" type="ORF">CDV31_000063</name>
</gene>
<evidence type="ECO:0000256" key="7">
    <source>
        <dbReference type="SAM" id="SignalP"/>
    </source>
</evidence>
<dbReference type="PANTHER" id="PTHR43774">
    <property type="entry name" value="PEPTIDE METHIONINE SULFOXIDE REDUCTASE"/>
    <property type="match status" value="1"/>
</dbReference>
<evidence type="ECO:0000256" key="3">
    <source>
        <dbReference type="ARBA" id="ARBA00023002"/>
    </source>
</evidence>
<sequence length="468" mass="51692">MSFNKLAHLALLAPAAMGLVVPKGITPEQLDKMMPRGVDQPGNPRLDFGKDGCLSTGAIGENEEWTGCEPTNKLDDEGHCSISPHSDDACESFCEKSLKWSYGKEVKFANAECRRGKCTLEDRMAVTFGETISWGLQIGHGAFTAGVSFTYSQEKQTLSGVVRDKPDDLIDECGYWTFVPYMVTSCGITAKGEHTQNAFTGEKCKNRVEKEECLTDYLRHSDGMPAGVPVFVTYDCATRERLAFCKQDELYLKLGVSEDEKVHQDYALSWWDGDASRGPTGTAQVMCEKESSAGPIPDGAQLCTVAAGCFWGTEHLYRRHFAGKGLIDAKVGYIGGDLQNPSYRAVCGGKTGHAEAAQIIFDPSKVSYAQLLEFFYSMHDPTTLNAQGPDTGPQYRSAIYFHDAEQEKIARDITEKANAQWWKGGIVTEVAPAGKWWSAEEYHQLYLKNNPSGYECPSHYLRPFPPLK</sequence>
<evidence type="ECO:0000256" key="2">
    <source>
        <dbReference type="ARBA" id="ARBA00012502"/>
    </source>
</evidence>
<proteinExistence type="inferred from homology"/>
<evidence type="ECO:0000256" key="1">
    <source>
        <dbReference type="ARBA" id="ARBA00005591"/>
    </source>
</evidence>
<feature type="chain" id="PRO_5019203741" description="peptide-methionine (S)-S-oxide reductase" evidence="7">
    <location>
        <begin position="19"/>
        <end position="468"/>
    </location>
</feature>
<dbReference type="AlphaFoldDB" id="A0A428V3C2"/>
<dbReference type="Pfam" id="PF01625">
    <property type="entry name" value="PMSR"/>
    <property type="match status" value="1"/>
</dbReference>
<dbReference type="HAMAP" id="MF_01401">
    <property type="entry name" value="MsrA"/>
    <property type="match status" value="1"/>
</dbReference>
<evidence type="ECO:0000256" key="4">
    <source>
        <dbReference type="ARBA" id="ARBA00030643"/>
    </source>
</evidence>
<dbReference type="FunFam" id="3.30.1060.10:FF:000006">
    <property type="entry name" value="Peptide methionine sulfoxide reductase"/>
    <property type="match status" value="1"/>
</dbReference>
<dbReference type="EC" id="1.8.4.11" evidence="2"/>
<dbReference type="InterPro" id="IPR036509">
    <property type="entry name" value="Met_Sox_Rdtase_MsrA_sf"/>
</dbReference>
<organism evidence="9 10">
    <name type="scientific">Fusarium ambrosium</name>
    <dbReference type="NCBI Taxonomy" id="131363"/>
    <lineage>
        <taxon>Eukaryota</taxon>
        <taxon>Fungi</taxon>
        <taxon>Dikarya</taxon>
        <taxon>Ascomycota</taxon>
        <taxon>Pezizomycotina</taxon>
        <taxon>Sordariomycetes</taxon>
        <taxon>Hypocreomycetidae</taxon>
        <taxon>Hypocreales</taxon>
        <taxon>Nectriaceae</taxon>
        <taxon>Fusarium</taxon>
        <taxon>Fusarium solani species complex</taxon>
    </lineage>
</organism>
<dbReference type="PANTHER" id="PTHR43774:SF1">
    <property type="entry name" value="PEPTIDE METHIONINE SULFOXIDE REDUCTASE MSRA 2"/>
    <property type="match status" value="1"/>
</dbReference>
<comment type="caution">
    <text evidence="9">The sequence shown here is derived from an EMBL/GenBank/DDBJ whole genome shotgun (WGS) entry which is preliminary data.</text>
</comment>
<keyword evidence="7" id="KW-0732">Signal</keyword>
<name>A0A428V3C2_9HYPO</name>
<dbReference type="EMBL" id="NIZV01000001">
    <property type="protein sequence ID" value="RSM21016.1"/>
    <property type="molecule type" value="Genomic_DNA"/>
</dbReference>
<comment type="catalytic activity">
    <reaction evidence="5">
        <text>L-methionyl-[protein] + [thioredoxin]-disulfide + H2O = L-methionyl-(S)-S-oxide-[protein] + [thioredoxin]-dithiol</text>
        <dbReference type="Rhea" id="RHEA:14217"/>
        <dbReference type="Rhea" id="RHEA-COMP:10698"/>
        <dbReference type="Rhea" id="RHEA-COMP:10700"/>
        <dbReference type="Rhea" id="RHEA-COMP:12313"/>
        <dbReference type="Rhea" id="RHEA-COMP:12315"/>
        <dbReference type="ChEBI" id="CHEBI:15377"/>
        <dbReference type="ChEBI" id="CHEBI:16044"/>
        <dbReference type="ChEBI" id="CHEBI:29950"/>
        <dbReference type="ChEBI" id="CHEBI:44120"/>
        <dbReference type="ChEBI" id="CHEBI:50058"/>
        <dbReference type="EC" id="1.8.4.11"/>
    </reaction>
</comment>
<evidence type="ECO:0000256" key="6">
    <source>
        <dbReference type="ARBA" id="ARBA00048782"/>
    </source>
</evidence>
<dbReference type="InterPro" id="IPR002569">
    <property type="entry name" value="Met_Sox_Rdtase_MsrA_dom"/>
</dbReference>
<dbReference type="Proteomes" id="UP000288429">
    <property type="component" value="Unassembled WGS sequence"/>
</dbReference>
<evidence type="ECO:0000313" key="9">
    <source>
        <dbReference type="EMBL" id="RSM21016.1"/>
    </source>
</evidence>
<dbReference type="Gene3D" id="3.30.1060.10">
    <property type="entry name" value="Peptide methionine sulphoxide reductase MsrA"/>
    <property type="match status" value="1"/>
</dbReference>
<dbReference type="SUPFAM" id="SSF55068">
    <property type="entry name" value="Peptide methionine sulfoxide reductase"/>
    <property type="match status" value="1"/>
</dbReference>
<dbReference type="NCBIfam" id="TIGR00401">
    <property type="entry name" value="msrA"/>
    <property type="match status" value="1"/>
</dbReference>
<protein>
    <recommendedName>
        <fullName evidence="2">peptide-methionine (S)-S-oxide reductase</fullName>
        <ecNumber evidence="2">1.8.4.11</ecNumber>
    </recommendedName>
    <alternativeName>
        <fullName evidence="4">Peptide-methionine (S)-S-oxide reductase</fullName>
    </alternativeName>
</protein>
<dbReference type="GO" id="GO:0034599">
    <property type="term" value="P:cellular response to oxidative stress"/>
    <property type="evidence" value="ECO:0007669"/>
    <property type="project" value="UniProtKB-ARBA"/>
</dbReference>
<keyword evidence="3" id="KW-0560">Oxidoreductase</keyword>
<comment type="similarity">
    <text evidence="1">Belongs to the MsrA Met sulfoxide reductase family.</text>
</comment>
<accession>A0A428V3C2</accession>
<reference evidence="9 10" key="1">
    <citation type="submission" date="2017-06" db="EMBL/GenBank/DDBJ databases">
        <title>Cmopartive genomic analysis of Ambrosia Fusariam Clade fungi.</title>
        <authorList>
            <person name="Stajich J.E."/>
            <person name="Carrillo J."/>
            <person name="Kijimoto T."/>
            <person name="Eskalen A."/>
            <person name="O'Donnell K."/>
            <person name="Kasson M."/>
        </authorList>
    </citation>
    <scope>NUCLEOTIDE SEQUENCE [LARGE SCALE GENOMIC DNA]</scope>
    <source>
        <strain evidence="9 10">NRRL 20438</strain>
    </source>
</reference>
<dbReference type="GO" id="GO:0008113">
    <property type="term" value="F:peptide-methionine (S)-S-oxide reductase activity"/>
    <property type="evidence" value="ECO:0007669"/>
    <property type="project" value="UniProtKB-EC"/>
</dbReference>
<evidence type="ECO:0000256" key="5">
    <source>
        <dbReference type="ARBA" id="ARBA00047806"/>
    </source>
</evidence>
<evidence type="ECO:0000313" key="10">
    <source>
        <dbReference type="Proteomes" id="UP000288429"/>
    </source>
</evidence>
<evidence type="ECO:0000259" key="8">
    <source>
        <dbReference type="Pfam" id="PF01625"/>
    </source>
</evidence>
<feature type="domain" description="Peptide methionine sulphoxide reductase MsrA" evidence="8">
    <location>
        <begin position="304"/>
        <end position="456"/>
    </location>
</feature>
<comment type="catalytic activity">
    <reaction evidence="6">
        <text>[thioredoxin]-disulfide + L-methionine + H2O = L-methionine (S)-S-oxide + [thioredoxin]-dithiol</text>
        <dbReference type="Rhea" id="RHEA:19993"/>
        <dbReference type="Rhea" id="RHEA-COMP:10698"/>
        <dbReference type="Rhea" id="RHEA-COMP:10700"/>
        <dbReference type="ChEBI" id="CHEBI:15377"/>
        <dbReference type="ChEBI" id="CHEBI:29950"/>
        <dbReference type="ChEBI" id="CHEBI:50058"/>
        <dbReference type="ChEBI" id="CHEBI:57844"/>
        <dbReference type="ChEBI" id="CHEBI:58772"/>
        <dbReference type="EC" id="1.8.4.11"/>
    </reaction>
</comment>
<feature type="signal peptide" evidence="7">
    <location>
        <begin position="1"/>
        <end position="18"/>
    </location>
</feature>
<keyword evidence="10" id="KW-1185">Reference proteome</keyword>